<evidence type="ECO:0000313" key="2">
    <source>
        <dbReference type="Proteomes" id="UP000663823"/>
    </source>
</evidence>
<proteinExistence type="predicted"/>
<evidence type="ECO:0000313" key="1">
    <source>
        <dbReference type="EMBL" id="CAF4264973.1"/>
    </source>
</evidence>
<name>A0A820FNR4_9BILA</name>
<organism evidence="1 2">
    <name type="scientific">Rotaria sordida</name>
    <dbReference type="NCBI Taxonomy" id="392033"/>
    <lineage>
        <taxon>Eukaryota</taxon>
        <taxon>Metazoa</taxon>
        <taxon>Spiralia</taxon>
        <taxon>Gnathifera</taxon>
        <taxon>Rotifera</taxon>
        <taxon>Eurotatoria</taxon>
        <taxon>Bdelloidea</taxon>
        <taxon>Philodinida</taxon>
        <taxon>Philodinidae</taxon>
        <taxon>Rotaria</taxon>
    </lineage>
</organism>
<comment type="caution">
    <text evidence="1">The sequence shown here is derived from an EMBL/GenBank/DDBJ whole genome shotgun (WGS) entry which is preliminary data.</text>
</comment>
<reference evidence="1" key="1">
    <citation type="submission" date="2021-02" db="EMBL/GenBank/DDBJ databases">
        <authorList>
            <person name="Nowell W R."/>
        </authorList>
    </citation>
    <scope>NUCLEOTIDE SEQUENCE</scope>
</reference>
<dbReference type="Proteomes" id="UP000663823">
    <property type="component" value="Unassembled WGS sequence"/>
</dbReference>
<sequence length="71" mass="8122">MKQFRGRRSNVSIYTTITASLPFIEVDLNLTPQQMSMFINGLKYIIPCQNQFSGKSIEKLVSEQYQSISTT</sequence>
<gene>
    <name evidence="1" type="ORF">OTI717_LOCUS40903</name>
</gene>
<dbReference type="AlphaFoldDB" id="A0A820FNR4"/>
<feature type="non-terminal residue" evidence="1">
    <location>
        <position position="71"/>
    </location>
</feature>
<protein>
    <submittedName>
        <fullName evidence="1">Uncharacterized protein</fullName>
    </submittedName>
</protein>
<dbReference type="EMBL" id="CAJOAX010036178">
    <property type="protein sequence ID" value="CAF4264973.1"/>
    <property type="molecule type" value="Genomic_DNA"/>
</dbReference>
<accession>A0A820FNR4</accession>